<comment type="caution">
    <text evidence="2">The sequence shown here is derived from an EMBL/GenBank/DDBJ whole genome shotgun (WGS) entry which is preliminary data.</text>
</comment>
<gene>
    <name evidence="2" type="ORF">ONZ51_g1587</name>
</gene>
<protein>
    <submittedName>
        <fullName evidence="2">Uncharacterized protein</fullName>
    </submittedName>
</protein>
<evidence type="ECO:0000313" key="2">
    <source>
        <dbReference type="EMBL" id="KAJ8495629.1"/>
    </source>
</evidence>
<accession>A0AAD7U3H4</accession>
<dbReference type="Proteomes" id="UP001215151">
    <property type="component" value="Unassembled WGS sequence"/>
</dbReference>
<name>A0AAD7U3H4_9APHY</name>
<dbReference type="AlphaFoldDB" id="A0AAD7U3H4"/>
<evidence type="ECO:0000313" key="3">
    <source>
        <dbReference type="Proteomes" id="UP001215151"/>
    </source>
</evidence>
<dbReference type="EMBL" id="JAPEVG010000022">
    <property type="protein sequence ID" value="KAJ8495629.1"/>
    <property type="molecule type" value="Genomic_DNA"/>
</dbReference>
<proteinExistence type="predicted"/>
<feature type="compositionally biased region" description="Low complexity" evidence="1">
    <location>
        <begin position="59"/>
        <end position="73"/>
    </location>
</feature>
<sequence>MPREPVYTPSQAYTAESIFGSQFGSQELTRLDYAFEEDDEHVSAVEGNQEAKDGDFVCSQGSSSDYSGSSQDSTWSCSQPSSQGSAANTLRPIAEDDTATMIDEGQDWDEEPASQKTIPDRDLVVIADGKLDGRRLCRIAQVYKEWHARDSGFGGIPPEWRRVVRILYGLDEAEENAAYGFVKEHHKSICPLYESTPAQWSLAHGLAQEEWEDRIRKARGT</sequence>
<keyword evidence="3" id="KW-1185">Reference proteome</keyword>
<organism evidence="2 3">
    <name type="scientific">Trametes cubensis</name>
    <dbReference type="NCBI Taxonomy" id="1111947"/>
    <lineage>
        <taxon>Eukaryota</taxon>
        <taxon>Fungi</taxon>
        <taxon>Dikarya</taxon>
        <taxon>Basidiomycota</taxon>
        <taxon>Agaricomycotina</taxon>
        <taxon>Agaricomycetes</taxon>
        <taxon>Polyporales</taxon>
        <taxon>Polyporaceae</taxon>
        <taxon>Trametes</taxon>
    </lineage>
</organism>
<reference evidence="2" key="1">
    <citation type="submission" date="2022-11" db="EMBL/GenBank/DDBJ databases">
        <title>Genome Sequence of Cubamyces cubensis.</title>
        <authorList>
            <person name="Buettner E."/>
        </authorList>
    </citation>
    <scope>NUCLEOTIDE SEQUENCE</scope>
    <source>
        <strain evidence="2">MPL-01</strain>
    </source>
</reference>
<feature type="compositionally biased region" description="Polar residues" evidence="1">
    <location>
        <begin position="74"/>
        <end position="88"/>
    </location>
</feature>
<feature type="region of interest" description="Disordered" evidence="1">
    <location>
        <begin position="39"/>
        <end position="91"/>
    </location>
</feature>
<evidence type="ECO:0000256" key="1">
    <source>
        <dbReference type="SAM" id="MobiDB-lite"/>
    </source>
</evidence>